<proteinExistence type="predicted"/>
<sequence length="100" mass="10945">MSSSSTTRLARKRLTWGVIYCSPFTSAIADSGETHRDFEASEGTQSGGFLIEEVVLANGGLLQRFEKGMWCFKMGEQHAHELHDYGFSAVIRDGGPGVEC</sequence>
<dbReference type="AlphaFoldDB" id="A0A6A6DB66"/>
<gene>
    <name evidence="1" type="ORF">K469DRAFT_397473</name>
</gene>
<evidence type="ECO:0000313" key="1">
    <source>
        <dbReference type="EMBL" id="KAF2176794.1"/>
    </source>
</evidence>
<keyword evidence="2" id="KW-1185">Reference proteome</keyword>
<reference evidence="1" key="1">
    <citation type="journal article" date="2020" name="Stud. Mycol.">
        <title>101 Dothideomycetes genomes: a test case for predicting lifestyles and emergence of pathogens.</title>
        <authorList>
            <person name="Haridas S."/>
            <person name="Albert R."/>
            <person name="Binder M."/>
            <person name="Bloem J."/>
            <person name="Labutti K."/>
            <person name="Salamov A."/>
            <person name="Andreopoulos B."/>
            <person name="Baker S."/>
            <person name="Barry K."/>
            <person name="Bills G."/>
            <person name="Bluhm B."/>
            <person name="Cannon C."/>
            <person name="Castanera R."/>
            <person name="Culley D."/>
            <person name="Daum C."/>
            <person name="Ezra D."/>
            <person name="Gonzalez J."/>
            <person name="Henrissat B."/>
            <person name="Kuo A."/>
            <person name="Liang C."/>
            <person name="Lipzen A."/>
            <person name="Lutzoni F."/>
            <person name="Magnuson J."/>
            <person name="Mondo S."/>
            <person name="Nolan M."/>
            <person name="Ohm R."/>
            <person name="Pangilinan J."/>
            <person name="Park H.-J."/>
            <person name="Ramirez L."/>
            <person name="Alfaro M."/>
            <person name="Sun H."/>
            <person name="Tritt A."/>
            <person name="Yoshinaga Y."/>
            <person name="Zwiers L.-H."/>
            <person name="Turgeon B."/>
            <person name="Goodwin S."/>
            <person name="Spatafora J."/>
            <person name="Crous P."/>
            <person name="Grigoriev I."/>
        </authorList>
    </citation>
    <scope>NUCLEOTIDE SEQUENCE</scope>
    <source>
        <strain evidence="1">CBS 207.26</strain>
    </source>
</reference>
<evidence type="ECO:0000313" key="2">
    <source>
        <dbReference type="Proteomes" id="UP000800200"/>
    </source>
</evidence>
<name>A0A6A6DB66_9PEZI</name>
<dbReference type="EMBL" id="ML994701">
    <property type="protein sequence ID" value="KAF2176794.1"/>
    <property type="molecule type" value="Genomic_DNA"/>
</dbReference>
<accession>A0A6A6DB66</accession>
<protein>
    <submittedName>
        <fullName evidence="1">Uncharacterized protein</fullName>
    </submittedName>
</protein>
<dbReference type="Proteomes" id="UP000800200">
    <property type="component" value="Unassembled WGS sequence"/>
</dbReference>
<organism evidence="1 2">
    <name type="scientific">Zopfia rhizophila CBS 207.26</name>
    <dbReference type="NCBI Taxonomy" id="1314779"/>
    <lineage>
        <taxon>Eukaryota</taxon>
        <taxon>Fungi</taxon>
        <taxon>Dikarya</taxon>
        <taxon>Ascomycota</taxon>
        <taxon>Pezizomycotina</taxon>
        <taxon>Dothideomycetes</taxon>
        <taxon>Dothideomycetes incertae sedis</taxon>
        <taxon>Zopfiaceae</taxon>
        <taxon>Zopfia</taxon>
    </lineage>
</organism>